<evidence type="ECO:0000256" key="8">
    <source>
        <dbReference type="ARBA" id="ARBA00050776"/>
    </source>
</evidence>
<dbReference type="Gene3D" id="3.40.640.10">
    <property type="entry name" value="Type I PLP-dependent aspartate aminotransferase-like (Major domain)"/>
    <property type="match status" value="1"/>
</dbReference>
<organism evidence="10 11">
    <name type="scientific">Berkelbacteria bacterium GW2011_GWA2_46_7</name>
    <dbReference type="NCBI Taxonomy" id="1618335"/>
    <lineage>
        <taxon>Bacteria</taxon>
        <taxon>Candidatus Berkelbacteria</taxon>
    </lineage>
</organism>
<evidence type="ECO:0000256" key="1">
    <source>
        <dbReference type="ARBA" id="ARBA00001933"/>
    </source>
</evidence>
<reference evidence="10 11" key="1">
    <citation type="journal article" date="2015" name="Nature">
        <title>rRNA introns, odd ribosomes, and small enigmatic genomes across a large radiation of phyla.</title>
        <authorList>
            <person name="Brown C.T."/>
            <person name="Hug L.A."/>
            <person name="Thomas B.C."/>
            <person name="Sharon I."/>
            <person name="Castelle C.J."/>
            <person name="Singh A."/>
            <person name="Wilkins M.J."/>
            <person name="Williams K.H."/>
            <person name="Banfield J.F."/>
        </authorList>
    </citation>
    <scope>NUCLEOTIDE SEQUENCE [LARGE SCALE GENOMIC DNA]</scope>
</reference>
<dbReference type="PANTHER" id="PTHR11601">
    <property type="entry name" value="CYSTEINE DESULFURYLASE FAMILY MEMBER"/>
    <property type="match status" value="1"/>
</dbReference>
<evidence type="ECO:0000256" key="6">
    <source>
        <dbReference type="ARBA" id="ARBA00023004"/>
    </source>
</evidence>
<protein>
    <submittedName>
        <fullName evidence="10">Cysteine desulfurase</fullName>
    </submittedName>
</protein>
<comment type="similarity">
    <text evidence="2">Belongs to the class-V pyridoxal-phosphate-dependent aminotransferase family. NifS/IscS subfamily.</text>
</comment>
<evidence type="ECO:0000259" key="9">
    <source>
        <dbReference type="Pfam" id="PF00266"/>
    </source>
</evidence>
<evidence type="ECO:0000313" key="10">
    <source>
        <dbReference type="EMBL" id="KKU43426.1"/>
    </source>
</evidence>
<comment type="catalytic activity">
    <reaction evidence="8">
        <text>(sulfur carrier)-H + L-cysteine = (sulfur carrier)-SH + L-alanine</text>
        <dbReference type="Rhea" id="RHEA:43892"/>
        <dbReference type="Rhea" id="RHEA-COMP:14737"/>
        <dbReference type="Rhea" id="RHEA-COMP:14739"/>
        <dbReference type="ChEBI" id="CHEBI:29917"/>
        <dbReference type="ChEBI" id="CHEBI:35235"/>
        <dbReference type="ChEBI" id="CHEBI:57972"/>
        <dbReference type="ChEBI" id="CHEBI:64428"/>
        <dbReference type="EC" id="2.8.1.7"/>
    </reaction>
</comment>
<feature type="domain" description="Aminotransferase class V" evidence="9">
    <location>
        <begin position="5"/>
        <end position="363"/>
    </location>
</feature>
<keyword evidence="4" id="KW-0479">Metal-binding</keyword>
<dbReference type="Gene3D" id="1.10.260.50">
    <property type="match status" value="1"/>
</dbReference>
<keyword evidence="5" id="KW-0663">Pyridoxal phosphate</keyword>
<dbReference type="InterPro" id="IPR015424">
    <property type="entry name" value="PyrdxlP-dep_Trfase"/>
</dbReference>
<dbReference type="PATRIC" id="fig|1618335.3.peg.329"/>
<proteinExistence type="inferred from homology"/>
<comment type="caution">
    <text evidence="10">The sequence shown here is derived from an EMBL/GenBank/DDBJ whole genome shotgun (WGS) entry which is preliminary data.</text>
</comment>
<comment type="cofactor">
    <cofactor evidence="1">
        <name>pyridoxal 5'-phosphate</name>
        <dbReference type="ChEBI" id="CHEBI:597326"/>
    </cofactor>
</comment>
<dbReference type="PANTHER" id="PTHR11601:SF34">
    <property type="entry name" value="CYSTEINE DESULFURASE"/>
    <property type="match status" value="1"/>
</dbReference>
<dbReference type="GO" id="GO:0031071">
    <property type="term" value="F:cysteine desulfurase activity"/>
    <property type="evidence" value="ECO:0007669"/>
    <property type="project" value="UniProtKB-EC"/>
</dbReference>
<dbReference type="SUPFAM" id="SSF53383">
    <property type="entry name" value="PLP-dependent transferases"/>
    <property type="match status" value="1"/>
</dbReference>
<keyword evidence="3" id="KW-0808">Transferase</keyword>
<dbReference type="PIRSF" id="PIRSF005572">
    <property type="entry name" value="NifS"/>
    <property type="match status" value="1"/>
</dbReference>
<evidence type="ECO:0000256" key="7">
    <source>
        <dbReference type="ARBA" id="ARBA00023014"/>
    </source>
</evidence>
<evidence type="ECO:0000256" key="3">
    <source>
        <dbReference type="ARBA" id="ARBA00022679"/>
    </source>
</evidence>
<dbReference type="FunFam" id="3.40.640.10:FF:000084">
    <property type="entry name" value="IscS-like cysteine desulfurase"/>
    <property type="match status" value="1"/>
</dbReference>
<sequence>MNQPIYADYAATTPTDSRVVETMKPYQTKTFGNPSSIHSFGCESSDAIGKATDTVAKFINSKLEEIVYTSCGTESNNLAVIGVAKANKNRGKHIITSAIEHPSILNACRALEKEGWEITYLPVTTGGLIEVSELKKALKKETVLVSIHLANSEIGVIQDIAALAKITKDFGVYFHTDACQAATFLDLDVQELGVDLLTFNGSKMYGPKGVAVLYVRKGTHIFPILYGGGQQQSLRSGTENVPGIIGLAKACEIVTKQRIADGKRVGALRDSLQNDLEKLPGVSINCVKSPRLPNHLSITLDETKVTNLVKAFDQQGIAVSSGSACSSKSLSDSHVLQSIGLSSEQIHKTVRVSLGRQNSDSDIVAIAKTAATV</sequence>
<dbReference type="InterPro" id="IPR016454">
    <property type="entry name" value="Cysteine_dSase"/>
</dbReference>
<dbReference type="InterPro" id="IPR015421">
    <property type="entry name" value="PyrdxlP-dep_Trfase_major"/>
</dbReference>
<dbReference type="GO" id="GO:0046872">
    <property type="term" value="F:metal ion binding"/>
    <property type="evidence" value="ECO:0007669"/>
    <property type="project" value="UniProtKB-KW"/>
</dbReference>
<evidence type="ECO:0000256" key="5">
    <source>
        <dbReference type="ARBA" id="ARBA00022898"/>
    </source>
</evidence>
<accession>A0A0G1QEG9</accession>
<evidence type="ECO:0000256" key="4">
    <source>
        <dbReference type="ARBA" id="ARBA00022723"/>
    </source>
</evidence>
<dbReference type="InterPro" id="IPR000192">
    <property type="entry name" value="Aminotrans_V_dom"/>
</dbReference>
<evidence type="ECO:0000256" key="2">
    <source>
        <dbReference type="ARBA" id="ARBA00006490"/>
    </source>
</evidence>
<dbReference type="Proteomes" id="UP000034487">
    <property type="component" value="Unassembled WGS sequence"/>
</dbReference>
<dbReference type="Pfam" id="PF00266">
    <property type="entry name" value="Aminotran_5"/>
    <property type="match status" value="1"/>
</dbReference>
<gene>
    <name evidence="10" type="ORF">UX60_C0026G0005</name>
</gene>
<dbReference type="AlphaFoldDB" id="A0A0G1QEG9"/>
<dbReference type="InterPro" id="IPR015422">
    <property type="entry name" value="PyrdxlP-dep_Trfase_small"/>
</dbReference>
<keyword evidence="6" id="KW-0408">Iron</keyword>
<dbReference type="Gene3D" id="3.90.1150.10">
    <property type="entry name" value="Aspartate Aminotransferase, domain 1"/>
    <property type="match status" value="1"/>
</dbReference>
<evidence type="ECO:0000313" key="11">
    <source>
        <dbReference type="Proteomes" id="UP000034487"/>
    </source>
</evidence>
<dbReference type="EMBL" id="LCMV01000026">
    <property type="protein sequence ID" value="KKU43426.1"/>
    <property type="molecule type" value="Genomic_DNA"/>
</dbReference>
<keyword evidence="7" id="KW-0411">Iron-sulfur</keyword>
<dbReference type="GO" id="GO:0051536">
    <property type="term" value="F:iron-sulfur cluster binding"/>
    <property type="evidence" value="ECO:0007669"/>
    <property type="project" value="UniProtKB-KW"/>
</dbReference>
<name>A0A0G1QEG9_9BACT</name>